<proteinExistence type="predicted"/>
<accession>A0A2P6TGC4</accession>
<gene>
    <name evidence="2" type="ORF">C2E21_7859</name>
</gene>
<dbReference type="PANTHER" id="PTHR33876">
    <property type="entry name" value="UNNAMED PRODUCT"/>
    <property type="match status" value="1"/>
</dbReference>
<name>A0A2P6TGC4_CHLSO</name>
<dbReference type="PANTHER" id="PTHR33876:SF4">
    <property type="entry name" value="CHLOROPLAST PROTEIN FOR GROWTH AND FERTILITY 2"/>
    <property type="match status" value="1"/>
</dbReference>
<dbReference type="AlphaFoldDB" id="A0A2P6TGC4"/>
<dbReference type="InterPro" id="IPR052776">
    <property type="entry name" value="Chloro_ReproSupport/MetalTrans"/>
</dbReference>
<organism evidence="2 3">
    <name type="scientific">Chlorella sorokiniana</name>
    <name type="common">Freshwater green alga</name>
    <dbReference type="NCBI Taxonomy" id="3076"/>
    <lineage>
        <taxon>Eukaryota</taxon>
        <taxon>Viridiplantae</taxon>
        <taxon>Chlorophyta</taxon>
        <taxon>core chlorophytes</taxon>
        <taxon>Trebouxiophyceae</taxon>
        <taxon>Chlorellales</taxon>
        <taxon>Chlorellaceae</taxon>
        <taxon>Chlorella clade</taxon>
        <taxon>Chlorella</taxon>
    </lineage>
</organism>
<keyword evidence="1" id="KW-0472">Membrane</keyword>
<keyword evidence="1" id="KW-1133">Transmembrane helix</keyword>
<dbReference type="OrthoDB" id="669460at2759"/>
<feature type="transmembrane region" description="Helical" evidence="1">
    <location>
        <begin position="311"/>
        <end position="339"/>
    </location>
</feature>
<feature type="transmembrane region" description="Helical" evidence="1">
    <location>
        <begin position="278"/>
        <end position="305"/>
    </location>
</feature>
<feature type="transmembrane region" description="Helical" evidence="1">
    <location>
        <begin position="351"/>
        <end position="373"/>
    </location>
</feature>
<protein>
    <submittedName>
        <fullName evidence="2">Nickel transporter</fullName>
    </submittedName>
</protein>
<dbReference type="STRING" id="3076.A0A2P6TGC4"/>
<feature type="transmembrane region" description="Helical" evidence="1">
    <location>
        <begin position="179"/>
        <end position="203"/>
    </location>
</feature>
<evidence type="ECO:0000313" key="3">
    <source>
        <dbReference type="Proteomes" id="UP000239899"/>
    </source>
</evidence>
<sequence>MQAAVSAALGVGPALRQQRGGRCAAPGTAKALRIGPSARGQLGAQQPALGIQQWLASSRAAGASLQCSASYAAAAVPPPAAAEQPEQPQRQPLLPPWAARLVRLAATAMAFAAWYQLASVLGGPFASVGMAAPTANEGLRTAVRSAWTGLAAGCLHTLAGADHLAALTPLTIGRSHWRASLLGALWGFGHSTGQLILGLLMVVLKDRFQQLVPVLSQWGGAVVGLTLLAIGATGLYETFFEQHEEGEDHEHNDPAAEALTGLEMQGGVLVAKKERGGFGLATFATGIVYGLQPDALFVIVPALALPTKLAAASYILMFVLGTVAAMGAYTGVIGATSAAIKKSNSGLTQKLSGFASFAALALGATMLLGGLGIDLPFALPALPFFGGHSH</sequence>
<evidence type="ECO:0000256" key="1">
    <source>
        <dbReference type="SAM" id="Phobius"/>
    </source>
</evidence>
<dbReference type="EMBL" id="LHPG02000017">
    <property type="protein sequence ID" value="PRW33155.1"/>
    <property type="molecule type" value="Genomic_DNA"/>
</dbReference>
<keyword evidence="1" id="KW-0812">Transmembrane</keyword>
<evidence type="ECO:0000313" key="2">
    <source>
        <dbReference type="EMBL" id="PRW33155.1"/>
    </source>
</evidence>
<reference evidence="2 3" key="1">
    <citation type="journal article" date="2018" name="Plant J.">
        <title>Genome sequences of Chlorella sorokiniana UTEX 1602 and Micractinium conductrix SAG 241.80: implications to maltose excretion by a green alga.</title>
        <authorList>
            <person name="Arriola M.B."/>
            <person name="Velmurugan N."/>
            <person name="Zhang Y."/>
            <person name="Plunkett M.H."/>
            <person name="Hondzo H."/>
            <person name="Barney B.M."/>
        </authorList>
    </citation>
    <scope>NUCLEOTIDE SEQUENCE [LARGE SCALE GENOMIC DNA]</scope>
    <source>
        <strain evidence="3">UTEX 1602</strain>
    </source>
</reference>
<dbReference type="Proteomes" id="UP000239899">
    <property type="component" value="Unassembled WGS sequence"/>
</dbReference>
<comment type="caution">
    <text evidence="2">The sequence shown here is derived from an EMBL/GenBank/DDBJ whole genome shotgun (WGS) entry which is preliminary data.</text>
</comment>
<feature type="transmembrane region" description="Helical" evidence="1">
    <location>
        <begin position="215"/>
        <end position="236"/>
    </location>
</feature>
<keyword evidence="3" id="KW-1185">Reference proteome</keyword>